<evidence type="ECO:0000259" key="5">
    <source>
        <dbReference type="Pfam" id="PF01258"/>
    </source>
</evidence>
<dbReference type="PROSITE" id="PS01102">
    <property type="entry name" value="ZF_DKSA_1"/>
    <property type="match status" value="1"/>
</dbReference>
<evidence type="ECO:0000313" key="6">
    <source>
        <dbReference type="EMBL" id="RZD15530.1"/>
    </source>
</evidence>
<dbReference type="InterPro" id="IPR000962">
    <property type="entry name" value="Znf_DskA_TraR"/>
</dbReference>
<evidence type="ECO:0000313" key="7">
    <source>
        <dbReference type="Proteomes" id="UP000320813"/>
    </source>
</evidence>
<reference evidence="6 7" key="1">
    <citation type="submission" date="2019-01" db="EMBL/GenBank/DDBJ databases">
        <title>Insights into ecological role of a new deltaproteobacterial order Candidatus Sinidesulfobacterales (Sva0485) by metagenomics and metatranscriptomics.</title>
        <authorList>
            <person name="Tan S."/>
            <person name="Liu J."/>
            <person name="Fang Y."/>
            <person name="Hedlund B.P."/>
            <person name="Lian Z.H."/>
            <person name="Huang L.Y."/>
            <person name="Li J.T."/>
            <person name="Huang L.N."/>
            <person name="Li W.J."/>
            <person name="Jiang H.C."/>
            <person name="Dong H.L."/>
            <person name="Shu W.S."/>
        </authorList>
    </citation>
    <scope>NUCLEOTIDE SEQUENCE [LARGE SCALE GENOMIC DNA]</scope>
    <source>
        <strain evidence="6">AP3</strain>
    </source>
</reference>
<dbReference type="EMBL" id="SGBD01000001">
    <property type="protein sequence ID" value="RZD15530.1"/>
    <property type="molecule type" value="Genomic_DNA"/>
</dbReference>
<keyword evidence="3" id="KW-0862">Zinc</keyword>
<organism evidence="6 7">
    <name type="scientific">Candidatus Acidulodesulfobacterium ferriphilum</name>
    <dbReference type="NCBI Taxonomy" id="2597223"/>
    <lineage>
        <taxon>Bacteria</taxon>
        <taxon>Deltaproteobacteria</taxon>
        <taxon>Candidatus Acidulodesulfobacterales</taxon>
        <taxon>Candidatus Acidulodesulfobacterium</taxon>
    </lineage>
</organism>
<evidence type="ECO:0000256" key="2">
    <source>
        <dbReference type="ARBA" id="ARBA00022771"/>
    </source>
</evidence>
<evidence type="ECO:0000256" key="3">
    <source>
        <dbReference type="ARBA" id="ARBA00022833"/>
    </source>
</evidence>
<dbReference type="PANTHER" id="PTHR33823">
    <property type="entry name" value="RNA POLYMERASE-BINDING TRANSCRIPTION FACTOR DKSA-RELATED"/>
    <property type="match status" value="1"/>
</dbReference>
<dbReference type="PROSITE" id="PS51128">
    <property type="entry name" value="ZF_DKSA_2"/>
    <property type="match status" value="1"/>
</dbReference>
<feature type="domain" description="Zinc finger DksA/TraR C4-type" evidence="5">
    <location>
        <begin position="65"/>
        <end position="99"/>
    </location>
</feature>
<dbReference type="SUPFAM" id="SSF57716">
    <property type="entry name" value="Glucocorticoid receptor-like (DNA-binding domain)"/>
    <property type="match status" value="1"/>
</dbReference>
<evidence type="ECO:0000256" key="4">
    <source>
        <dbReference type="PROSITE-ProRule" id="PRU00510"/>
    </source>
</evidence>
<dbReference type="Proteomes" id="UP000320813">
    <property type="component" value="Unassembled WGS sequence"/>
</dbReference>
<dbReference type="InterPro" id="IPR020458">
    <property type="entry name" value="Znf_DskA_TraR_CS"/>
</dbReference>
<dbReference type="SUPFAM" id="SSF109635">
    <property type="entry name" value="DnaK suppressor protein DksA, alpha-hairpin domain"/>
    <property type="match status" value="1"/>
</dbReference>
<dbReference type="AlphaFoldDB" id="A0A519BE40"/>
<name>A0A519BE40_9DELT</name>
<dbReference type="PANTHER" id="PTHR33823:SF4">
    <property type="entry name" value="GENERAL STRESS PROTEIN 16O"/>
    <property type="match status" value="1"/>
</dbReference>
<dbReference type="Gene3D" id="1.20.120.910">
    <property type="entry name" value="DksA, coiled-coil domain"/>
    <property type="match status" value="1"/>
</dbReference>
<dbReference type="Pfam" id="PF01258">
    <property type="entry name" value="zf-dskA_traR"/>
    <property type="match status" value="1"/>
</dbReference>
<evidence type="ECO:0000256" key="1">
    <source>
        <dbReference type="ARBA" id="ARBA00022723"/>
    </source>
</evidence>
<accession>A0A519BE40</accession>
<comment type="caution">
    <text evidence="6">The sequence shown here is derived from an EMBL/GenBank/DDBJ whole genome shotgun (WGS) entry which is preliminary data.</text>
</comment>
<feature type="zinc finger region" description="dksA C4-type" evidence="4">
    <location>
        <begin position="70"/>
        <end position="94"/>
    </location>
</feature>
<proteinExistence type="predicted"/>
<keyword evidence="1" id="KW-0479">Metal-binding</keyword>
<keyword evidence="2" id="KW-0863">Zinc-finger</keyword>
<dbReference type="InterPro" id="IPR037187">
    <property type="entry name" value="DnaK_N"/>
</dbReference>
<protein>
    <submittedName>
        <fullName evidence="6">TraR/DksA family transcriptional regulator</fullName>
    </submittedName>
</protein>
<sequence length="131" mass="15049">MKRAIFKEIDASIKEGSSKDSSEYQGDNYDIASNERDRELSYMLGDRERKKVREIDNALLKIKEGTYGVCDECGEPISKKRLKVIPYSNLCINCQSRAEEEGKMQAADDYIENLRHLSLIDEDSTFKDPDE</sequence>
<gene>
    <name evidence="6" type="ORF">EVJ47_01080</name>
</gene>
<dbReference type="GO" id="GO:0008270">
    <property type="term" value="F:zinc ion binding"/>
    <property type="evidence" value="ECO:0007669"/>
    <property type="project" value="UniProtKB-KW"/>
</dbReference>